<reference evidence="2" key="1">
    <citation type="submission" date="2022-12" db="EMBL/GenBank/DDBJ databases">
        <authorList>
            <person name="Petersen C."/>
        </authorList>
    </citation>
    <scope>NUCLEOTIDE SEQUENCE</scope>
    <source>
        <strain evidence="2">IBT 16125</strain>
    </source>
</reference>
<keyword evidence="1" id="KW-0732">Signal</keyword>
<dbReference type="GeneID" id="81596409"/>
<protein>
    <recommendedName>
        <fullName evidence="4">Extracellular membrane protein CFEM domain-containing protein</fullName>
    </recommendedName>
</protein>
<evidence type="ECO:0000256" key="1">
    <source>
        <dbReference type="SAM" id="SignalP"/>
    </source>
</evidence>
<dbReference type="RefSeq" id="XP_056770273.1">
    <property type="nucleotide sequence ID" value="XM_056906166.1"/>
</dbReference>
<evidence type="ECO:0000313" key="2">
    <source>
        <dbReference type="EMBL" id="KAJ5461231.1"/>
    </source>
</evidence>
<gene>
    <name evidence="2" type="ORF">N7458_002783</name>
</gene>
<dbReference type="PROSITE" id="PS51257">
    <property type="entry name" value="PROKAR_LIPOPROTEIN"/>
    <property type="match status" value="1"/>
</dbReference>
<accession>A0AAD6CE93</accession>
<dbReference type="EMBL" id="JAPVEA010000002">
    <property type="protein sequence ID" value="KAJ5461231.1"/>
    <property type="molecule type" value="Genomic_DNA"/>
</dbReference>
<dbReference type="AlphaFoldDB" id="A0AAD6CE93"/>
<reference evidence="2" key="2">
    <citation type="journal article" date="2023" name="IMA Fungus">
        <title>Comparative genomic study of the Penicillium genus elucidates a diverse pangenome and 15 lateral gene transfer events.</title>
        <authorList>
            <person name="Petersen C."/>
            <person name="Sorensen T."/>
            <person name="Nielsen M.R."/>
            <person name="Sondergaard T.E."/>
            <person name="Sorensen J.L."/>
            <person name="Fitzpatrick D.A."/>
            <person name="Frisvad J.C."/>
            <person name="Nielsen K.L."/>
        </authorList>
    </citation>
    <scope>NUCLEOTIDE SEQUENCE</scope>
    <source>
        <strain evidence="2">IBT 16125</strain>
    </source>
</reference>
<evidence type="ECO:0008006" key="4">
    <source>
        <dbReference type="Google" id="ProtNLM"/>
    </source>
</evidence>
<comment type="caution">
    <text evidence="2">The sequence shown here is derived from an EMBL/GenBank/DDBJ whole genome shotgun (WGS) entry which is preliminary data.</text>
</comment>
<feature type="chain" id="PRO_5042209241" description="Extracellular membrane protein CFEM domain-containing protein" evidence="1">
    <location>
        <begin position="17"/>
        <end position="88"/>
    </location>
</feature>
<organism evidence="2 3">
    <name type="scientific">Penicillium daleae</name>
    <dbReference type="NCBI Taxonomy" id="63821"/>
    <lineage>
        <taxon>Eukaryota</taxon>
        <taxon>Fungi</taxon>
        <taxon>Dikarya</taxon>
        <taxon>Ascomycota</taxon>
        <taxon>Pezizomycotina</taxon>
        <taxon>Eurotiomycetes</taxon>
        <taxon>Eurotiomycetidae</taxon>
        <taxon>Eurotiales</taxon>
        <taxon>Aspergillaceae</taxon>
        <taxon>Penicillium</taxon>
    </lineage>
</organism>
<keyword evidence="3" id="KW-1185">Reference proteome</keyword>
<proteinExistence type="predicted"/>
<evidence type="ECO:0000313" key="3">
    <source>
        <dbReference type="Proteomes" id="UP001213681"/>
    </source>
</evidence>
<sequence>MKLLPSLIMFTAAVSACSDPALRCKNPEGSKAGDYSKTVEICAEVGNGASMCYCWGAGEDYCYLVNGNNQEEFASSCTAEPAWYTESC</sequence>
<dbReference type="Proteomes" id="UP001213681">
    <property type="component" value="Unassembled WGS sequence"/>
</dbReference>
<name>A0AAD6CE93_9EURO</name>
<feature type="signal peptide" evidence="1">
    <location>
        <begin position="1"/>
        <end position="16"/>
    </location>
</feature>